<keyword evidence="2" id="KW-1185">Reference proteome</keyword>
<reference evidence="1 2" key="1">
    <citation type="submission" date="2022-10" db="EMBL/GenBank/DDBJ databases">
        <title>Luteolibacter arcticus strain CCTCC AB 2014275, whole genome shotgun sequencing project.</title>
        <authorList>
            <person name="Zhao G."/>
            <person name="Shen L."/>
        </authorList>
    </citation>
    <scope>NUCLEOTIDE SEQUENCE [LARGE SCALE GENOMIC DNA]</scope>
    <source>
        <strain evidence="1 2">CCTCC AB 2014275</strain>
    </source>
</reference>
<dbReference type="EMBL" id="JAPDDT010000031">
    <property type="protein sequence ID" value="MCW1926614.1"/>
    <property type="molecule type" value="Genomic_DNA"/>
</dbReference>
<dbReference type="Proteomes" id="UP001320876">
    <property type="component" value="Unassembled WGS sequence"/>
</dbReference>
<proteinExistence type="predicted"/>
<evidence type="ECO:0008006" key="3">
    <source>
        <dbReference type="Google" id="ProtNLM"/>
    </source>
</evidence>
<accession>A0ABT3GSV3</accession>
<gene>
    <name evidence="1" type="ORF">OKA05_28940</name>
</gene>
<dbReference type="RefSeq" id="WP_264490722.1">
    <property type="nucleotide sequence ID" value="NZ_JAPDDT010000031.1"/>
</dbReference>
<evidence type="ECO:0000313" key="2">
    <source>
        <dbReference type="Proteomes" id="UP001320876"/>
    </source>
</evidence>
<comment type="caution">
    <text evidence="1">The sequence shown here is derived from an EMBL/GenBank/DDBJ whole genome shotgun (WGS) entry which is preliminary data.</text>
</comment>
<sequence>MIAFLKSTKVRLALVLLALAAVTWWLAVPSNPEIVSGKTDTPAAPAAGKWDGHDGATRFAAAVAVAKPGDWAQLVREALDSGNEEIIKDMLPGLLRRWMQEDMRGFLAFINEMEVLDEDGRRWSILGPILLQVIPELGERAITSPTLSSIIHRTILNVARHDPDTALDWAQQRLAGIEQDRTITGIVPYLVVKDVEAAKRLASGIGSTPCRLAAQLAIGTHLGALDSAAALAWARSLDREGDRAYALAAVLSAMAEASPQDAGEIYRDSVSKMQATFTERVLAARRQNPSTDGEFEDMTPAEAERALRSLPDPNLQYFERAATEIGQALVRDNPAAALEWARSLSTREGGDAALASVYGAWASSDPAHAWNQLRSESNPSTRVVSDFFESWATQDPAQAANAVAELSGSSARLAAIPATVTGWADAGGTTGDLVQWAGTLPAQQEQDQARGAIAAAVAFNEPIVAWQQVQQMKDPQRQAAAFNEVFPSLADVQPLVAQKAVATLPLSQVQKDYFNSLLEPLLNP</sequence>
<organism evidence="1 2">
    <name type="scientific">Luteolibacter arcticus</name>
    <dbReference type="NCBI Taxonomy" id="1581411"/>
    <lineage>
        <taxon>Bacteria</taxon>
        <taxon>Pseudomonadati</taxon>
        <taxon>Verrucomicrobiota</taxon>
        <taxon>Verrucomicrobiia</taxon>
        <taxon>Verrucomicrobiales</taxon>
        <taxon>Verrucomicrobiaceae</taxon>
        <taxon>Luteolibacter</taxon>
    </lineage>
</organism>
<evidence type="ECO:0000313" key="1">
    <source>
        <dbReference type="EMBL" id="MCW1926614.1"/>
    </source>
</evidence>
<name>A0ABT3GSV3_9BACT</name>
<protein>
    <recommendedName>
        <fullName evidence="3">Secreted protein</fullName>
    </recommendedName>
</protein>